<sequence>MKELFQELKKCLLREEGAALASIIESAGSAPRGAGSRMLVRADGSSLGTVGGGAVEYQVTLACQEAVRLKQSGLFSFTLTRGKEGDIGMVCGGNVTVYIQYADPEDKELLQLVDRALAMLEVDEDSWLILDLTEENAWKMGLYSEKTGVLGLGYENTKTLEKLFGPAAVTLKTEERFWYSEPLVQSGTVYIFGGGHVAQELVPVLKRVGFRCVVMDDRENFANPGVFPDADQIIVGNLERIGDYVAIRPQDYVCVMTRGHQYDYYVQKQALALKPCYLGVMGSKNKIRVVTERLLADGFSAEEIQSCHMPIGLAIHAETPAEIAVSVAGEMIALRAERMGKTRR</sequence>
<reference evidence="3 4" key="1">
    <citation type="submission" date="2024-04" db="EMBL/GenBank/DDBJ databases">
        <title>Defined microbial consortia suppress multidrug-resistant proinflammatory Enterobacteriaceae via ecological control.</title>
        <authorList>
            <person name="Furuichi M."/>
            <person name="Kawaguchi T."/>
            <person name="Pust M."/>
            <person name="Yasuma K."/>
            <person name="Plichta D."/>
            <person name="Hasegawa N."/>
            <person name="Ohya T."/>
            <person name="Bhattarai S."/>
            <person name="Sasajima S."/>
            <person name="Aoto Y."/>
            <person name="Tuganbaev T."/>
            <person name="Yaginuma M."/>
            <person name="Ueda M."/>
            <person name="Okahashi N."/>
            <person name="Amafuji K."/>
            <person name="Kiridooshi Y."/>
            <person name="Sugita K."/>
            <person name="Strazar M."/>
            <person name="Skelly A."/>
            <person name="Suda W."/>
            <person name="Hattori M."/>
            <person name="Nakamoto N."/>
            <person name="Caballero S."/>
            <person name="Norman J."/>
            <person name="Olle B."/>
            <person name="Tanoue T."/>
            <person name="Arita M."/>
            <person name="Bucci V."/>
            <person name="Atarashi K."/>
            <person name="Xavier R."/>
            <person name="Honda K."/>
        </authorList>
    </citation>
    <scope>NUCLEOTIDE SEQUENCE [LARGE SCALE GENOMIC DNA]</scope>
    <source>
        <strain evidence="4">f13</strain>
    </source>
</reference>
<comment type="caution">
    <text evidence="3">The sequence shown here is derived from an EMBL/GenBank/DDBJ whole genome shotgun (WGS) entry which is preliminary data.</text>
</comment>
<dbReference type="EMBL" id="BAABXL010000001">
    <property type="protein sequence ID" value="GAA6268211.1"/>
    <property type="molecule type" value="Genomic_DNA"/>
</dbReference>
<evidence type="ECO:0000259" key="2">
    <source>
        <dbReference type="Pfam" id="PF13478"/>
    </source>
</evidence>
<dbReference type="InterPro" id="IPR003777">
    <property type="entry name" value="XdhC_CoxI"/>
</dbReference>
<dbReference type="Proteomes" id="UP001600894">
    <property type="component" value="Unassembled WGS sequence"/>
</dbReference>
<dbReference type="Pfam" id="PF02625">
    <property type="entry name" value="XdhC_CoxI"/>
    <property type="match status" value="1"/>
</dbReference>
<dbReference type="InterPro" id="IPR052698">
    <property type="entry name" value="MoCofactor_Util/Proc"/>
</dbReference>
<protein>
    <submittedName>
        <fullName evidence="3">XdhC/CoxI family protein</fullName>
    </submittedName>
</protein>
<evidence type="ECO:0000313" key="4">
    <source>
        <dbReference type="Proteomes" id="UP001600894"/>
    </source>
</evidence>
<feature type="domain" description="XdhC- CoxI" evidence="1">
    <location>
        <begin position="14"/>
        <end position="77"/>
    </location>
</feature>
<dbReference type="InterPro" id="IPR027051">
    <property type="entry name" value="XdhC_Rossmann_dom"/>
</dbReference>
<evidence type="ECO:0000313" key="3">
    <source>
        <dbReference type="EMBL" id="GAA6268211.1"/>
    </source>
</evidence>
<evidence type="ECO:0000259" key="1">
    <source>
        <dbReference type="Pfam" id="PF02625"/>
    </source>
</evidence>
<keyword evidence="4" id="KW-1185">Reference proteome</keyword>
<feature type="domain" description="XdhC Rossmann" evidence="2">
    <location>
        <begin position="189"/>
        <end position="331"/>
    </location>
</feature>
<dbReference type="PANTHER" id="PTHR30388">
    <property type="entry name" value="ALDEHYDE OXIDOREDUCTASE MOLYBDENUM COFACTOR ASSEMBLY PROTEIN"/>
    <property type="match status" value="1"/>
</dbReference>
<name>A0ABQ0AVZ9_9FIRM</name>
<dbReference type="RefSeq" id="WP_176254707.1">
    <property type="nucleotide sequence ID" value="NZ_BAABXL010000001.1"/>
</dbReference>
<dbReference type="Pfam" id="PF13478">
    <property type="entry name" value="XdhC_C"/>
    <property type="match status" value="1"/>
</dbReference>
<accession>A0ABQ0AVZ9</accession>
<dbReference type="Gene3D" id="3.40.50.720">
    <property type="entry name" value="NAD(P)-binding Rossmann-like Domain"/>
    <property type="match status" value="1"/>
</dbReference>
<proteinExistence type="predicted"/>
<organism evidence="3 4">
    <name type="scientific">Enterocloster alcoholdehydrogenati</name>
    <dbReference type="NCBI Taxonomy" id="2547410"/>
    <lineage>
        <taxon>Bacteria</taxon>
        <taxon>Bacillati</taxon>
        <taxon>Bacillota</taxon>
        <taxon>Clostridia</taxon>
        <taxon>Lachnospirales</taxon>
        <taxon>Lachnospiraceae</taxon>
        <taxon>Enterocloster</taxon>
    </lineage>
</organism>
<gene>
    <name evidence="3" type="ORF">F130042H8_12710</name>
</gene>
<dbReference type="PANTHER" id="PTHR30388:SF6">
    <property type="entry name" value="XANTHINE DEHYDROGENASE SUBUNIT A-RELATED"/>
    <property type="match status" value="1"/>
</dbReference>